<dbReference type="FunCoup" id="A0A059AZD5">
    <property type="interactions" value="510"/>
</dbReference>
<dbReference type="SUPFAM" id="SSF52540">
    <property type="entry name" value="P-loop containing nucleoside triphosphate hydrolases"/>
    <property type="match status" value="1"/>
</dbReference>
<dbReference type="AlphaFoldDB" id="A0A059AZD5"/>
<dbReference type="FunFam" id="3.40.50.10140:FF:000007">
    <property type="entry name" value="Disease resistance protein (TIR-NBS-LRR class)"/>
    <property type="match status" value="1"/>
</dbReference>
<name>A0A059AZD5_EUCGR</name>
<dbReference type="Gene3D" id="1.10.8.430">
    <property type="entry name" value="Helical domain of apoptotic protease-activating factors"/>
    <property type="match status" value="1"/>
</dbReference>
<dbReference type="InParanoid" id="A0A059AZD5"/>
<reference evidence="6" key="1">
    <citation type="submission" date="2013-07" db="EMBL/GenBank/DDBJ databases">
        <title>The genome of Eucalyptus grandis.</title>
        <authorList>
            <person name="Schmutz J."/>
            <person name="Hayes R."/>
            <person name="Myburg A."/>
            <person name="Tuskan G."/>
            <person name="Grattapaglia D."/>
            <person name="Rokhsar D.S."/>
        </authorList>
    </citation>
    <scope>NUCLEOTIDE SEQUENCE</scope>
    <source>
        <tissue evidence="6">Leaf extractions</tissue>
    </source>
</reference>
<dbReference type="PROSITE" id="PS50104">
    <property type="entry name" value="TIR"/>
    <property type="match status" value="1"/>
</dbReference>
<keyword evidence="3" id="KW-0611">Plant defense</keyword>
<protein>
    <recommendedName>
        <fullName evidence="5">TIR domain-containing protein</fullName>
    </recommendedName>
</protein>
<dbReference type="Pfam" id="PF00931">
    <property type="entry name" value="NB-ARC"/>
    <property type="match status" value="1"/>
</dbReference>
<dbReference type="SUPFAM" id="SSF52058">
    <property type="entry name" value="L domain-like"/>
    <property type="match status" value="1"/>
</dbReference>
<dbReference type="eggNOG" id="ENOG502R4BG">
    <property type="taxonomic scope" value="Eukaryota"/>
</dbReference>
<dbReference type="InterPro" id="IPR036390">
    <property type="entry name" value="WH_DNA-bd_sf"/>
</dbReference>
<dbReference type="InterPro" id="IPR000157">
    <property type="entry name" value="TIR_dom"/>
</dbReference>
<feature type="domain" description="TIR" evidence="5">
    <location>
        <begin position="15"/>
        <end position="183"/>
    </location>
</feature>
<evidence type="ECO:0000256" key="1">
    <source>
        <dbReference type="ARBA" id="ARBA00022614"/>
    </source>
</evidence>
<gene>
    <name evidence="6" type="ORF">EUGRSUZ_H01900</name>
</gene>
<evidence type="ECO:0000313" key="6">
    <source>
        <dbReference type="EMBL" id="KCW59233.1"/>
    </source>
</evidence>
<dbReference type="InterPro" id="IPR058192">
    <property type="entry name" value="WHD_ROQ1-like"/>
</dbReference>
<dbReference type="Gramene" id="KCW59233">
    <property type="protein sequence ID" value="KCW59233"/>
    <property type="gene ID" value="EUGRSUZ_H01900"/>
</dbReference>
<dbReference type="Pfam" id="PF23286">
    <property type="entry name" value="LRR_13"/>
    <property type="match status" value="1"/>
</dbReference>
<dbReference type="PRINTS" id="PR00364">
    <property type="entry name" value="DISEASERSIST"/>
</dbReference>
<evidence type="ECO:0000256" key="3">
    <source>
        <dbReference type="ARBA" id="ARBA00022821"/>
    </source>
</evidence>
<dbReference type="Gene3D" id="3.40.50.10140">
    <property type="entry name" value="Toll/interleukin-1 receptor homology (TIR) domain"/>
    <property type="match status" value="1"/>
</dbReference>
<dbReference type="InterPro" id="IPR001611">
    <property type="entry name" value="Leu-rich_rpt"/>
</dbReference>
<dbReference type="GO" id="GO:0007165">
    <property type="term" value="P:signal transduction"/>
    <property type="evidence" value="ECO:0007669"/>
    <property type="project" value="InterPro"/>
</dbReference>
<dbReference type="InterPro" id="IPR032675">
    <property type="entry name" value="LRR_dom_sf"/>
</dbReference>
<evidence type="ECO:0000259" key="5">
    <source>
        <dbReference type="PROSITE" id="PS50104"/>
    </source>
</evidence>
<accession>A0A059AZD5</accession>
<evidence type="ECO:0000256" key="4">
    <source>
        <dbReference type="ARBA" id="ARBA00023027"/>
    </source>
</evidence>
<dbReference type="GO" id="GO:0006952">
    <property type="term" value="P:defense response"/>
    <property type="evidence" value="ECO:0007669"/>
    <property type="project" value="UniProtKB-KW"/>
</dbReference>
<sequence>MLSSSSSSSSSEVKWRFDVFINFRGEDVRHGFVDDLHKCLLHRGINAYIDSEDLRRGDKISPALMKAIEESRIAVLVFSENYASSSWCLNELVKVMECRRLKEEPVLPVFYKVEPGEIRGLRGRYGDELARHEKLGQDPERVDKWREALIEAANLAGWHYTDEKSQDETEFIKKIVKEISHIVERAPLSVAKYPVGVGSRVENVMSLLSMGAGDVRMIGIWGAGGVGKTTIAKAVYNSIADQFDGCSFLANVRENSGRPDGLVHLQKKMLSEILWKEDVAISNVDQGANLIPNRLCCRKILLVLDDVDHGDQLNALARECGWFGKGSRIIITTRDKHVLPSRAKDRVYEVDLLDQSEAFKLLSSHAFQGNQMKDISRDLIDNILGYAKGLPLAIVVLGAFLFDRSRVLWQSTLEKLAESPTKDIYSVLKISFDALEENEKDIFLDITCFFKGWGRDYVTRVLDGCGLKTLTGIQILIDRSLVTIEYGMVEMHDLIQQMGQDIVKHESHESLDDPGKRSRLWCYDDVFEVLSEDTRTQAVKGIGLRLPREEVLHINPSAFTRMRKLKLLILSSARISGGLVRLPNNLRWLEWHGCHLSTLEFSAGRKKLVCFDVRGSQIEKFGGNLKVCHKCFSQWFSFRCIQIEFIKSCSALLFNLRCFRNLKFLNFSHCEFLICVPDFSEELYLDNCKNLEHAHNSVAYLRKLWLLNLEGCSNLQRFIDILNKNNSLREIYLNGTSIEELPTSIENLISLKKMYLFDCKELAILPSSIYRLQNLEVLQLHGCSKLIEFAKEEMDLSEPHTKTGFPKLLELNLACCLLSKEGFLENLSSFLCLQYLNLEGNNFTNLPTFEKRYDLKVLNASNCQQLREVPEIPRKLRRLEAYNCKSLQKFHRQINRQVILPGGEMPKWLLPNEDGYISFVASKDMYKKILGVTFCVVFRVEGTKKNWTFEVMGVVDGKVTKHMRFVRSFNSDHVWLEYMESKKVWTVDPFSPNDSSHFHFSIRTLGYCYSGTIRMTDELIVKKCGFRLICKPLENDAEVLLEDDQLLDPALLYE</sequence>
<dbReference type="Pfam" id="PF01582">
    <property type="entry name" value="TIR"/>
    <property type="match status" value="1"/>
</dbReference>
<dbReference type="InterPro" id="IPR035897">
    <property type="entry name" value="Toll_tir_struct_dom_sf"/>
</dbReference>
<dbReference type="GO" id="GO:0043531">
    <property type="term" value="F:ADP binding"/>
    <property type="evidence" value="ECO:0007669"/>
    <property type="project" value="InterPro"/>
</dbReference>
<dbReference type="SUPFAM" id="SSF52200">
    <property type="entry name" value="Toll/Interleukin receptor TIR domain"/>
    <property type="match status" value="1"/>
</dbReference>
<feature type="non-terminal residue" evidence="6">
    <location>
        <position position="1054"/>
    </location>
</feature>
<dbReference type="OMA" id="WNANAFE"/>
<dbReference type="PROSITE" id="PS51450">
    <property type="entry name" value="LRR"/>
    <property type="match status" value="1"/>
</dbReference>
<dbReference type="InterPro" id="IPR042197">
    <property type="entry name" value="Apaf_helical"/>
</dbReference>
<dbReference type="SMART" id="SM00255">
    <property type="entry name" value="TIR"/>
    <property type="match status" value="1"/>
</dbReference>
<evidence type="ECO:0000256" key="2">
    <source>
        <dbReference type="ARBA" id="ARBA00022737"/>
    </source>
</evidence>
<dbReference type="InterPro" id="IPR044974">
    <property type="entry name" value="Disease_R_plants"/>
</dbReference>
<organism evidence="6">
    <name type="scientific">Eucalyptus grandis</name>
    <name type="common">Flooded gum</name>
    <dbReference type="NCBI Taxonomy" id="71139"/>
    <lineage>
        <taxon>Eukaryota</taxon>
        <taxon>Viridiplantae</taxon>
        <taxon>Streptophyta</taxon>
        <taxon>Embryophyta</taxon>
        <taxon>Tracheophyta</taxon>
        <taxon>Spermatophyta</taxon>
        <taxon>Magnoliopsida</taxon>
        <taxon>eudicotyledons</taxon>
        <taxon>Gunneridae</taxon>
        <taxon>Pentapetalae</taxon>
        <taxon>rosids</taxon>
        <taxon>malvids</taxon>
        <taxon>Myrtales</taxon>
        <taxon>Myrtaceae</taxon>
        <taxon>Myrtoideae</taxon>
        <taxon>Eucalypteae</taxon>
        <taxon>Eucalyptus</taxon>
    </lineage>
</organism>
<dbReference type="Gene3D" id="3.40.50.300">
    <property type="entry name" value="P-loop containing nucleotide triphosphate hydrolases"/>
    <property type="match status" value="1"/>
</dbReference>
<keyword evidence="4" id="KW-0520">NAD</keyword>
<dbReference type="SUPFAM" id="SSF46785">
    <property type="entry name" value="Winged helix' DNA-binding domain"/>
    <property type="match status" value="1"/>
</dbReference>
<proteinExistence type="predicted"/>
<keyword evidence="1" id="KW-0433">Leucine-rich repeat</keyword>
<dbReference type="InterPro" id="IPR002182">
    <property type="entry name" value="NB-ARC"/>
</dbReference>
<dbReference type="PANTHER" id="PTHR11017:SF570">
    <property type="entry name" value="DISEASE RESISTANCE PROTEIN (TIR-NBS CLASS)-RELATED"/>
    <property type="match status" value="1"/>
</dbReference>
<dbReference type="Gene3D" id="3.80.10.10">
    <property type="entry name" value="Ribonuclease Inhibitor"/>
    <property type="match status" value="2"/>
</dbReference>
<dbReference type="InterPro" id="IPR058546">
    <property type="entry name" value="RPS4B/Roq1-like_LRR"/>
</dbReference>
<dbReference type="Pfam" id="PF23282">
    <property type="entry name" value="WHD_ROQ1"/>
    <property type="match status" value="1"/>
</dbReference>
<dbReference type="EMBL" id="KK198760">
    <property type="protein sequence ID" value="KCW59233.1"/>
    <property type="molecule type" value="Genomic_DNA"/>
</dbReference>
<dbReference type="PANTHER" id="PTHR11017">
    <property type="entry name" value="LEUCINE-RICH REPEAT-CONTAINING PROTEIN"/>
    <property type="match status" value="1"/>
</dbReference>
<dbReference type="InterPro" id="IPR027417">
    <property type="entry name" value="P-loop_NTPase"/>
</dbReference>
<keyword evidence="2" id="KW-0677">Repeat</keyword>